<accession>A0ABW1YWB7</accession>
<evidence type="ECO:0000313" key="2">
    <source>
        <dbReference type="EMBL" id="MFC6640843.1"/>
    </source>
</evidence>
<organism evidence="2 3">
    <name type="scientific">Sulfitobacter profundi</name>
    <dbReference type="NCBI Taxonomy" id="2679961"/>
    <lineage>
        <taxon>Bacteria</taxon>
        <taxon>Pseudomonadati</taxon>
        <taxon>Pseudomonadota</taxon>
        <taxon>Alphaproteobacteria</taxon>
        <taxon>Rhodobacterales</taxon>
        <taxon>Roseobacteraceae</taxon>
        <taxon>Sulfitobacter</taxon>
    </lineage>
</organism>
<gene>
    <name evidence="2" type="ORF">ACFQAU_02945</name>
</gene>
<name>A0ABW1YWB7_9RHOB</name>
<dbReference type="EMBL" id="JBHSWA010000001">
    <property type="protein sequence ID" value="MFC6640843.1"/>
    <property type="molecule type" value="Genomic_DNA"/>
</dbReference>
<evidence type="ECO:0000313" key="3">
    <source>
        <dbReference type="Proteomes" id="UP001596403"/>
    </source>
</evidence>
<protein>
    <submittedName>
        <fullName evidence="2">Uncharacterized protein</fullName>
    </submittedName>
</protein>
<proteinExistence type="predicted"/>
<dbReference type="Proteomes" id="UP001596403">
    <property type="component" value="Unassembled WGS sequence"/>
</dbReference>
<keyword evidence="3" id="KW-1185">Reference proteome</keyword>
<reference evidence="3" key="1">
    <citation type="journal article" date="2019" name="Int. J. Syst. Evol. Microbiol.">
        <title>The Global Catalogue of Microorganisms (GCM) 10K type strain sequencing project: providing services to taxonomists for standard genome sequencing and annotation.</title>
        <authorList>
            <consortium name="The Broad Institute Genomics Platform"/>
            <consortium name="The Broad Institute Genome Sequencing Center for Infectious Disease"/>
            <person name="Wu L."/>
            <person name="Ma J."/>
        </authorList>
    </citation>
    <scope>NUCLEOTIDE SEQUENCE [LARGE SCALE GENOMIC DNA]</scope>
    <source>
        <strain evidence="3">NBRC 111368</strain>
    </source>
</reference>
<sequence>MQIFTDTTAPAANANDAPKPAMRQFEAGKTYSTRSIGDHNCIISVTVARRTAKTIITSEGKRLRVSPGWAGEAETVKPWGRYSMCPVITA</sequence>
<feature type="region of interest" description="Disordered" evidence="1">
    <location>
        <begin position="1"/>
        <end position="21"/>
    </location>
</feature>
<evidence type="ECO:0000256" key="1">
    <source>
        <dbReference type="SAM" id="MobiDB-lite"/>
    </source>
</evidence>
<dbReference type="RefSeq" id="WP_132446819.1">
    <property type="nucleotide sequence ID" value="NZ_JBHSWA010000001.1"/>
</dbReference>
<comment type="caution">
    <text evidence="2">The sequence shown here is derived from an EMBL/GenBank/DDBJ whole genome shotgun (WGS) entry which is preliminary data.</text>
</comment>